<organism evidence="4 5">
    <name type="scientific">Streptomyces boncukensis</name>
    <dbReference type="NCBI Taxonomy" id="2711219"/>
    <lineage>
        <taxon>Bacteria</taxon>
        <taxon>Bacillati</taxon>
        <taxon>Actinomycetota</taxon>
        <taxon>Actinomycetes</taxon>
        <taxon>Kitasatosporales</taxon>
        <taxon>Streptomycetaceae</taxon>
        <taxon>Streptomyces</taxon>
    </lineage>
</organism>
<dbReference type="InterPro" id="IPR006311">
    <property type="entry name" value="TAT_signal"/>
</dbReference>
<feature type="compositionally biased region" description="Gly residues" evidence="1">
    <location>
        <begin position="292"/>
        <end position="301"/>
    </location>
</feature>
<evidence type="ECO:0000259" key="3">
    <source>
        <dbReference type="Pfam" id="PF20611"/>
    </source>
</evidence>
<dbReference type="RefSeq" id="WP_165297382.1">
    <property type="nucleotide sequence ID" value="NZ_JAAKZZ010000029.1"/>
</dbReference>
<keyword evidence="2" id="KW-0732">Signal</keyword>
<feature type="domain" description="DUF6801" evidence="3">
    <location>
        <begin position="38"/>
        <end position="198"/>
    </location>
</feature>
<feature type="chain" id="PRO_5026027568" description="DUF6801 domain-containing protein" evidence="2">
    <location>
        <begin position="31"/>
        <end position="340"/>
    </location>
</feature>
<feature type="compositionally biased region" description="Gly residues" evidence="1">
    <location>
        <begin position="225"/>
        <end position="248"/>
    </location>
</feature>
<keyword evidence="5" id="KW-1185">Reference proteome</keyword>
<evidence type="ECO:0000313" key="5">
    <source>
        <dbReference type="Proteomes" id="UP000477722"/>
    </source>
</evidence>
<accession>A0A6G4WT51</accession>
<feature type="compositionally biased region" description="Gly residues" evidence="1">
    <location>
        <begin position="270"/>
        <end position="279"/>
    </location>
</feature>
<sequence>MKARRRMVRAGAALGMAALAGAAGAGSATAVPVTLTQEYSCEFPLIGADPIKIAISSDMPASLPAGDYTGELKIESVATVSERAAGALALVGVKTLEGVATAEVSVRLPSGGRLLVQVPNTVQKTGIPAPAAAFDTSASGKAPSIGFDETGTAGIDVDQLTLKLTARDASGAPVHLPPYGDVFTAECTLDPGDQNRTLHTIKVTEPEPGGTAGGTSSATTSAGSGSSGSSGSPGGGDTGGGAGTGGGAAPVAAGDGGTDLNTSVRPEANGGSGGGGAASGGDTAKDDPKAAGGSGTGGAGGQLASTGTSSVGVLLAASGALGAGGIATCYYASRGSVRTG</sequence>
<dbReference type="PROSITE" id="PS51318">
    <property type="entry name" value="TAT"/>
    <property type="match status" value="1"/>
</dbReference>
<gene>
    <name evidence="4" type="ORF">G5C65_05010</name>
</gene>
<feature type="region of interest" description="Disordered" evidence="1">
    <location>
        <begin position="201"/>
        <end position="307"/>
    </location>
</feature>
<dbReference type="Proteomes" id="UP000477722">
    <property type="component" value="Unassembled WGS sequence"/>
</dbReference>
<proteinExistence type="predicted"/>
<dbReference type="EMBL" id="JAAKZZ010000029">
    <property type="protein sequence ID" value="NGO67724.1"/>
    <property type="molecule type" value="Genomic_DNA"/>
</dbReference>
<evidence type="ECO:0000256" key="1">
    <source>
        <dbReference type="SAM" id="MobiDB-lite"/>
    </source>
</evidence>
<reference evidence="4 5" key="1">
    <citation type="submission" date="2020-02" db="EMBL/GenBank/DDBJ databases">
        <title>Whole-genome analyses of novel actinobacteria.</title>
        <authorList>
            <person name="Sahin N."/>
            <person name="Tatar D."/>
        </authorList>
    </citation>
    <scope>NUCLEOTIDE SEQUENCE [LARGE SCALE GENOMIC DNA]</scope>
    <source>
        <strain evidence="4 5">SB3404</strain>
    </source>
</reference>
<feature type="compositionally biased region" description="Low complexity" evidence="1">
    <location>
        <begin position="214"/>
        <end position="224"/>
    </location>
</feature>
<dbReference type="Pfam" id="PF20611">
    <property type="entry name" value="DUF6801"/>
    <property type="match status" value="1"/>
</dbReference>
<protein>
    <recommendedName>
        <fullName evidence="3">DUF6801 domain-containing protein</fullName>
    </recommendedName>
</protein>
<dbReference type="AlphaFoldDB" id="A0A6G4WT51"/>
<evidence type="ECO:0000313" key="4">
    <source>
        <dbReference type="EMBL" id="NGO67724.1"/>
    </source>
</evidence>
<comment type="caution">
    <text evidence="4">The sequence shown here is derived from an EMBL/GenBank/DDBJ whole genome shotgun (WGS) entry which is preliminary data.</text>
</comment>
<dbReference type="InterPro" id="IPR046542">
    <property type="entry name" value="DUF6801"/>
</dbReference>
<name>A0A6G4WT51_9ACTN</name>
<evidence type="ECO:0000256" key="2">
    <source>
        <dbReference type="SAM" id="SignalP"/>
    </source>
</evidence>
<feature type="signal peptide" evidence="2">
    <location>
        <begin position="1"/>
        <end position="30"/>
    </location>
</feature>